<dbReference type="eggNOG" id="ENOG5032NJM">
    <property type="taxonomic scope" value="Bacteria"/>
</dbReference>
<dbReference type="AlphaFoldDB" id="B6JGZ8"/>
<organism evidence="1 2">
    <name type="scientific">Afipia carboxidovorans (strain ATCC 49405 / DSM 1227 / KCTC 32145 / OM5)</name>
    <name type="common">Oligotropha carboxidovorans</name>
    <dbReference type="NCBI Taxonomy" id="504832"/>
    <lineage>
        <taxon>Bacteria</taxon>
        <taxon>Pseudomonadati</taxon>
        <taxon>Pseudomonadota</taxon>
        <taxon>Alphaproteobacteria</taxon>
        <taxon>Hyphomicrobiales</taxon>
        <taxon>Nitrobacteraceae</taxon>
        <taxon>Afipia</taxon>
    </lineage>
</organism>
<gene>
    <name evidence="1" type="ordered locus">OCA5_c13170</name>
</gene>
<dbReference type="HOGENOM" id="CLU_177741_0_0_5"/>
<dbReference type="OrthoDB" id="7778040at2"/>
<sequence length="93" mass="10145">MRFSFPHSHAFPGGRVTVEDDGKSEPKCLVEFGDGVTVIADWQQTGSDIRLSVPTYRTAKGTEVASRTWRLVERADGVWRSQLAPVIGGASLV</sequence>
<accession>B6JGZ8</accession>
<protein>
    <submittedName>
        <fullName evidence="1">Uncharacterized protein</fullName>
    </submittedName>
</protein>
<evidence type="ECO:0000313" key="2">
    <source>
        <dbReference type="Proteomes" id="UP000007730"/>
    </source>
</evidence>
<dbReference type="KEGG" id="ocg:OCA5_c13170"/>
<dbReference type="RefSeq" id="WP_012563894.1">
    <property type="nucleotide sequence ID" value="NC_011386.1"/>
</dbReference>
<evidence type="ECO:0000313" key="1">
    <source>
        <dbReference type="EMBL" id="AEI06033.1"/>
    </source>
</evidence>
<keyword evidence="2" id="KW-1185">Reference proteome</keyword>
<dbReference type="KEGG" id="oca:OCAR_6757"/>
<proteinExistence type="predicted"/>
<dbReference type="PATRIC" id="fig|504832.7.peg.1399"/>
<reference evidence="1 2" key="1">
    <citation type="journal article" date="2011" name="J. Bacteriol.">
        <title>Complete genome sequences of the chemolithoautotrophic Oligotropha carboxidovorans strains OM4 and OM5.</title>
        <authorList>
            <person name="Volland S."/>
            <person name="Rachinger M."/>
            <person name="Strittmatter A."/>
            <person name="Daniel R."/>
            <person name="Gottschalk G."/>
            <person name="Meyer O."/>
        </authorList>
    </citation>
    <scope>NUCLEOTIDE SEQUENCE [LARGE SCALE GENOMIC DNA]</scope>
    <source>
        <strain evidence="2">ATCC 49405 / DSM 1227 / KCTC 32145 / OM5</strain>
    </source>
</reference>
<dbReference type="Proteomes" id="UP000007730">
    <property type="component" value="Chromosome"/>
</dbReference>
<dbReference type="EMBL" id="CP002826">
    <property type="protein sequence ID" value="AEI06033.1"/>
    <property type="molecule type" value="Genomic_DNA"/>
</dbReference>
<name>B6JGZ8_AFIC5</name>